<feature type="domain" description="Pseudouridine synthase RsuA/RluA-like" evidence="4">
    <location>
        <begin position="15"/>
        <end position="193"/>
    </location>
</feature>
<gene>
    <name evidence="5" type="ORF">H9723_06720</name>
</gene>
<dbReference type="Gene3D" id="3.30.2350.10">
    <property type="entry name" value="Pseudouridine synthase"/>
    <property type="match status" value="1"/>
</dbReference>
<evidence type="ECO:0000256" key="2">
    <source>
        <dbReference type="ARBA" id="ARBA00031870"/>
    </source>
</evidence>
<comment type="caution">
    <text evidence="5">The sequence shown here is derived from an EMBL/GenBank/DDBJ whole genome shotgun (WGS) entry which is preliminary data.</text>
</comment>
<evidence type="ECO:0000256" key="1">
    <source>
        <dbReference type="ARBA" id="ARBA00000073"/>
    </source>
</evidence>
<dbReference type="GO" id="GO:0006396">
    <property type="term" value="P:RNA processing"/>
    <property type="evidence" value="ECO:0007669"/>
    <property type="project" value="UniProtKB-ARBA"/>
</dbReference>
<sequence>MKSDITSLIIYEDPHIIVCHKPAGIATQSARIGTPDMVSLLKTHLASGTGEQIQRRQSVASRKQSGSALRREPYLAVIHRLDQPVEGLLVFAKTPAAARELNRQLTSAGFGKYYRAVVTGCPDPSEGTLEDYIVKDGRTNTSRICSGNTPGAKPARLHYRTEKVYRDTSPVTSLVSIHLDTGRHHQIRVQMAHIGCPLAGDRKYGKPGGNTESLKLCACRLEFRHPATGKSMVFELP</sequence>
<dbReference type="GO" id="GO:0001522">
    <property type="term" value="P:pseudouridine synthesis"/>
    <property type="evidence" value="ECO:0007669"/>
    <property type="project" value="InterPro"/>
</dbReference>
<dbReference type="EMBL" id="DXAY01000157">
    <property type="protein sequence ID" value="HIZ74917.1"/>
    <property type="molecule type" value="Genomic_DNA"/>
</dbReference>
<dbReference type="PANTHER" id="PTHR21600">
    <property type="entry name" value="MITOCHONDRIAL RNA PSEUDOURIDINE SYNTHASE"/>
    <property type="match status" value="1"/>
</dbReference>
<name>A0A9D2K1X3_9FIRM</name>
<dbReference type="GO" id="GO:0009982">
    <property type="term" value="F:pseudouridine synthase activity"/>
    <property type="evidence" value="ECO:0007669"/>
    <property type="project" value="InterPro"/>
</dbReference>
<dbReference type="GO" id="GO:0140098">
    <property type="term" value="F:catalytic activity, acting on RNA"/>
    <property type="evidence" value="ECO:0007669"/>
    <property type="project" value="UniProtKB-ARBA"/>
</dbReference>
<dbReference type="CDD" id="cd02869">
    <property type="entry name" value="PseudoU_synth_RluA_like"/>
    <property type="match status" value="1"/>
</dbReference>
<comment type="catalytic activity">
    <reaction evidence="1">
        <text>a uridine in RNA = a pseudouridine in RNA</text>
        <dbReference type="Rhea" id="RHEA:48348"/>
        <dbReference type="Rhea" id="RHEA-COMP:12068"/>
        <dbReference type="Rhea" id="RHEA-COMP:12069"/>
        <dbReference type="ChEBI" id="CHEBI:65314"/>
        <dbReference type="ChEBI" id="CHEBI:65315"/>
    </reaction>
</comment>
<protein>
    <recommendedName>
        <fullName evidence="2">RNA pseudouridylate synthase</fullName>
    </recommendedName>
    <alternativeName>
        <fullName evidence="3">RNA-uridine isomerase</fullName>
    </alternativeName>
</protein>
<dbReference type="SUPFAM" id="SSF55120">
    <property type="entry name" value="Pseudouridine synthase"/>
    <property type="match status" value="1"/>
</dbReference>
<organism evidence="5 6">
    <name type="scientific">Candidatus Mediterraneibacter stercoravium</name>
    <dbReference type="NCBI Taxonomy" id="2838685"/>
    <lineage>
        <taxon>Bacteria</taxon>
        <taxon>Bacillati</taxon>
        <taxon>Bacillota</taxon>
        <taxon>Clostridia</taxon>
        <taxon>Lachnospirales</taxon>
        <taxon>Lachnospiraceae</taxon>
        <taxon>Mediterraneibacter</taxon>
    </lineage>
</organism>
<dbReference type="InterPro" id="IPR050188">
    <property type="entry name" value="RluA_PseudoU_synthase"/>
</dbReference>
<dbReference type="InterPro" id="IPR006145">
    <property type="entry name" value="PsdUridine_synth_RsuA/RluA"/>
</dbReference>
<dbReference type="Proteomes" id="UP000824116">
    <property type="component" value="Unassembled WGS sequence"/>
</dbReference>
<evidence type="ECO:0000313" key="6">
    <source>
        <dbReference type="Proteomes" id="UP000824116"/>
    </source>
</evidence>
<reference evidence="5" key="2">
    <citation type="submission" date="2021-04" db="EMBL/GenBank/DDBJ databases">
        <authorList>
            <person name="Gilroy R."/>
        </authorList>
    </citation>
    <scope>NUCLEOTIDE SEQUENCE</scope>
    <source>
        <strain evidence="5">CHK196-3914</strain>
    </source>
</reference>
<evidence type="ECO:0000259" key="4">
    <source>
        <dbReference type="Pfam" id="PF00849"/>
    </source>
</evidence>
<dbReference type="AlphaFoldDB" id="A0A9D2K1X3"/>
<dbReference type="GO" id="GO:0003723">
    <property type="term" value="F:RNA binding"/>
    <property type="evidence" value="ECO:0007669"/>
    <property type="project" value="InterPro"/>
</dbReference>
<evidence type="ECO:0000256" key="3">
    <source>
        <dbReference type="ARBA" id="ARBA00033164"/>
    </source>
</evidence>
<accession>A0A9D2K1X3</accession>
<dbReference type="InterPro" id="IPR020103">
    <property type="entry name" value="PsdUridine_synth_cat_dom_sf"/>
</dbReference>
<reference evidence="5" key="1">
    <citation type="journal article" date="2021" name="PeerJ">
        <title>Extensive microbial diversity within the chicken gut microbiome revealed by metagenomics and culture.</title>
        <authorList>
            <person name="Gilroy R."/>
            <person name="Ravi A."/>
            <person name="Getino M."/>
            <person name="Pursley I."/>
            <person name="Horton D.L."/>
            <person name="Alikhan N.F."/>
            <person name="Baker D."/>
            <person name="Gharbi K."/>
            <person name="Hall N."/>
            <person name="Watson M."/>
            <person name="Adriaenssens E.M."/>
            <person name="Foster-Nyarko E."/>
            <person name="Jarju S."/>
            <person name="Secka A."/>
            <person name="Antonio M."/>
            <person name="Oren A."/>
            <person name="Chaudhuri R.R."/>
            <person name="La Ragione R."/>
            <person name="Hildebrand F."/>
            <person name="Pallen M.J."/>
        </authorList>
    </citation>
    <scope>NUCLEOTIDE SEQUENCE</scope>
    <source>
        <strain evidence="5">CHK196-3914</strain>
    </source>
</reference>
<dbReference type="Pfam" id="PF00849">
    <property type="entry name" value="PseudoU_synth_2"/>
    <property type="match status" value="1"/>
</dbReference>
<proteinExistence type="predicted"/>
<evidence type="ECO:0000313" key="5">
    <source>
        <dbReference type="EMBL" id="HIZ74917.1"/>
    </source>
</evidence>